<evidence type="ECO:0000313" key="5">
    <source>
        <dbReference type="Proteomes" id="UP000414364"/>
    </source>
</evidence>
<keyword evidence="3" id="KW-0677">Repeat</keyword>
<dbReference type="Proteomes" id="UP000414364">
    <property type="component" value="Unassembled WGS sequence"/>
</dbReference>
<dbReference type="EMBL" id="VDFP01000026">
    <property type="protein sequence ID" value="MQS76786.1"/>
    <property type="molecule type" value="Genomic_DNA"/>
</dbReference>
<dbReference type="Pfam" id="PF00132">
    <property type="entry name" value="Hexapep"/>
    <property type="match status" value="1"/>
</dbReference>
<protein>
    <submittedName>
        <fullName evidence="4">Sugar O-acetyltransferase</fullName>
    </submittedName>
</protein>
<dbReference type="InterPro" id="IPR018357">
    <property type="entry name" value="Hexapep_transf_CS"/>
</dbReference>
<dbReference type="InterPro" id="IPR011004">
    <property type="entry name" value="Trimer_LpxA-like_sf"/>
</dbReference>
<keyword evidence="2 4" id="KW-0808">Transferase</keyword>
<evidence type="ECO:0000256" key="3">
    <source>
        <dbReference type="ARBA" id="ARBA00022737"/>
    </source>
</evidence>
<dbReference type="PROSITE" id="PS00101">
    <property type="entry name" value="HEXAPEP_TRANSFERASES"/>
    <property type="match status" value="1"/>
</dbReference>
<accession>A0A5P0ZRF0</accession>
<name>A0A5P0ZRF0_9LACO</name>
<dbReference type="SUPFAM" id="SSF51161">
    <property type="entry name" value="Trimeric LpxA-like enzymes"/>
    <property type="match status" value="1"/>
</dbReference>
<comment type="similarity">
    <text evidence="1">Belongs to the transferase hexapeptide repeat family.</text>
</comment>
<sequence>MKIYDMNSEEYKDNVKESVRSKSLCFKINNLDPNDPKLRNYLDQLFENRLPENSTIWTPTQIDRANKINIGKNVFINHSLITVALGGITIEDNVQVAPGVTMLTANHDIEKMNILKTAPITIKEGAWIGAKAVLLPGVTIGKHAIVGAGSVVTKDVTEYTVVGGNPAKVIKTLK</sequence>
<dbReference type="InterPro" id="IPR051159">
    <property type="entry name" value="Hexapeptide_acetyltransf"/>
</dbReference>
<reference evidence="4 5" key="1">
    <citation type="journal article" date="2019" name="Syst. Appl. Microbiol.">
        <title>Polyphasic characterization of two novel Lactobacillus spp. isolated from blown salami packages: Description of Lactobacillus halodurans sp. nov. and Lactobacillus salsicarnum sp. nov.</title>
        <authorList>
            <person name="Schuster J.A."/>
            <person name="Klingl A."/>
            <person name="Vogel R.F."/>
            <person name="Ehrmann M.A."/>
        </authorList>
    </citation>
    <scope>NUCLEOTIDE SEQUENCE [LARGE SCALE GENOMIC DNA]</scope>
    <source>
        <strain evidence="4 5">TMW 1.2172</strain>
    </source>
</reference>
<evidence type="ECO:0000256" key="2">
    <source>
        <dbReference type="ARBA" id="ARBA00022679"/>
    </source>
</evidence>
<gene>
    <name evidence="4" type="ORF">FHL06_10430</name>
</gene>
<dbReference type="AlphaFoldDB" id="A0A5P0ZRF0"/>
<evidence type="ECO:0000256" key="1">
    <source>
        <dbReference type="ARBA" id="ARBA00007274"/>
    </source>
</evidence>
<dbReference type="Gene3D" id="2.160.10.10">
    <property type="entry name" value="Hexapeptide repeat proteins"/>
    <property type="match status" value="1"/>
</dbReference>
<dbReference type="PANTHER" id="PTHR23416">
    <property type="entry name" value="SIALIC ACID SYNTHASE-RELATED"/>
    <property type="match status" value="1"/>
</dbReference>
<dbReference type="PANTHER" id="PTHR23416:SF23">
    <property type="entry name" value="ACETYLTRANSFERASE C18B11.09C-RELATED"/>
    <property type="match status" value="1"/>
</dbReference>
<evidence type="ECO:0000313" key="4">
    <source>
        <dbReference type="EMBL" id="MQS76786.1"/>
    </source>
</evidence>
<proteinExistence type="inferred from homology"/>
<dbReference type="GO" id="GO:0005829">
    <property type="term" value="C:cytosol"/>
    <property type="evidence" value="ECO:0007669"/>
    <property type="project" value="TreeGrafter"/>
</dbReference>
<dbReference type="InterPro" id="IPR001451">
    <property type="entry name" value="Hexapep"/>
</dbReference>
<comment type="caution">
    <text evidence="4">The sequence shown here is derived from an EMBL/GenBank/DDBJ whole genome shotgun (WGS) entry which is preliminary data.</text>
</comment>
<organism evidence="4 5">
    <name type="scientific">Companilactobacillus halodurans</name>
    <dbReference type="NCBI Taxonomy" id="2584183"/>
    <lineage>
        <taxon>Bacteria</taxon>
        <taxon>Bacillati</taxon>
        <taxon>Bacillota</taxon>
        <taxon>Bacilli</taxon>
        <taxon>Lactobacillales</taxon>
        <taxon>Lactobacillaceae</taxon>
        <taxon>Companilactobacillus</taxon>
    </lineage>
</organism>
<dbReference type="GO" id="GO:0008374">
    <property type="term" value="F:O-acyltransferase activity"/>
    <property type="evidence" value="ECO:0007669"/>
    <property type="project" value="TreeGrafter"/>
</dbReference>